<accession>W0SAM3</accession>
<protein>
    <submittedName>
        <fullName evidence="2">Uncharacterized protein</fullName>
    </submittedName>
</protein>
<sequence>MNRLIGLLVPALLAGASAPALAGGMSNQLLLSSVWCSFSYNQISGTTRTTRAKFHANGTYAFGNQRESLSSGQYGSVYGQGGGGGGGRWQVKGGELYMGEGDGPLEPVQTVLKRNSKGYPIIVADGVEYMQCG</sequence>
<feature type="chain" id="PRO_5004794819" evidence="1">
    <location>
        <begin position="23"/>
        <end position="133"/>
    </location>
</feature>
<keyword evidence="3" id="KW-1185">Reference proteome</keyword>
<evidence type="ECO:0000313" key="2">
    <source>
        <dbReference type="EMBL" id="BAO28274.1"/>
    </source>
</evidence>
<dbReference type="STRING" id="1223802.SUTH_00460"/>
<feature type="signal peptide" evidence="1">
    <location>
        <begin position="1"/>
        <end position="22"/>
    </location>
</feature>
<dbReference type="RefSeq" id="WP_041096782.1">
    <property type="nucleotide sequence ID" value="NZ_AP012547.1"/>
</dbReference>
<proteinExistence type="predicted"/>
<reference evidence="2 3" key="1">
    <citation type="journal article" date="2014" name="Syst. Appl. Microbiol.">
        <title>Complete genomes of freshwater sulfur oxidizers Sulfuricella denitrificans skB26 and Sulfuritalea hydrogenivorans sk43H: genetic insights into the sulfur oxidation pathway of betaproteobacteria.</title>
        <authorList>
            <person name="Watanabe T."/>
            <person name="Kojima H."/>
            <person name="Fukui M."/>
        </authorList>
    </citation>
    <scope>NUCLEOTIDE SEQUENCE [LARGE SCALE GENOMIC DNA]</scope>
    <source>
        <strain evidence="2">DSM22779</strain>
    </source>
</reference>
<keyword evidence="1" id="KW-0732">Signal</keyword>
<organism evidence="2 3">
    <name type="scientific">Sulfuritalea hydrogenivorans sk43H</name>
    <dbReference type="NCBI Taxonomy" id="1223802"/>
    <lineage>
        <taxon>Bacteria</taxon>
        <taxon>Pseudomonadati</taxon>
        <taxon>Pseudomonadota</taxon>
        <taxon>Betaproteobacteria</taxon>
        <taxon>Nitrosomonadales</taxon>
        <taxon>Sterolibacteriaceae</taxon>
        <taxon>Sulfuritalea</taxon>
    </lineage>
</organism>
<dbReference type="OrthoDB" id="9921686at2"/>
<dbReference type="Proteomes" id="UP000031637">
    <property type="component" value="Chromosome"/>
</dbReference>
<dbReference type="HOGENOM" id="CLU_1905690_0_0_4"/>
<gene>
    <name evidence="2" type="ORF">SUTH_00460</name>
</gene>
<dbReference type="EMBL" id="AP012547">
    <property type="protein sequence ID" value="BAO28274.1"/>
    <property type="molecule type" value="Genomic_DNA"/>
</dbReference>
<evidence type="ECO:0000256" key="1">
    <source>
        <dbReference type="SAM" id="SignalP"/>
    </source>
</evidence>
<evidence type="ECO:0000313" key="3">
    <source>
        <dbReference type="Proteomes" id="UP000031637"/>
    </source>
</evidence>
<dbReference type="KEGG" id="shd:SUTH_00460"/>
<dbReference type="AlphaFoldDB" id="W0SAM3"/>
<name>W0SAM3_9PROT</name>